<evidence type="ECO:0000313" key="1">
    <source>
        <dbReference type="EMBL" id="KAI5323153.1"/>
    </source>
</evidence>
<dbReference type="EMBL" id="JAJFAZ020000006">
    <property type="protein sequence ID" value="KAI5323153.1"/>
    <property type="molecule type" value="Genomic_DNA"/>
</dbReference>
<organism evidence="1 2">
    <name type="scientific">Prunus dulcis</name>
    <name type="common">Almond</name>
    <name type="synonym">Amygdalus dulcis</name>
    <dbReference type="NCBI Taxonomy" id="3755"/>
    <lineage>
        <taxon>Eukaryota</taxon>
        <taxon>Viridiplantae</taxon>
        <taxon>Streptophyta</taxon>
        <taxon>Embryophyta</taxon>
        <taxon>Tracheophyta</taxon>
        <taxon>Spermatophyta</taxon>
        <taxon>Magnoliopsida</taxon>
        <taxon>eudicotyledons</taxon>
        <taxon>Gunneridae</taxon>
        <taxon>Pentapetalae</taxon>
        <taxon>rosids</taxon>
        <taxon>fabids</taxon>
        <taxon>Rosales</taxon>
        <taxon>Rosaceae</taxon>
        <taxon>Amygdaloideae</taxon>
        <taxon>Amygdaleae</taxon>
        <taxon>Prunus</taxon>
    </lineage>
</organism>
<protein>
    <submittedName>
        <fullName evidence="1">Uncharacterized protein</fullName>
    </submittedName>
</protein>
<name>A0AAD4YWE0_PRUDU</name>
<accession>A0AAD4YWE0</accession>
<reference evidence="1 2" key="1">
    <citation type="journal article" date="2022" name="G3 (Bethesda)">
        <title>Whole-genome sequence and methylome profiling of the almond [Prunus dulcis (Mill.) D.A. Webb] cultivar 'Nonpareil'.</title>
        <authorList>
            <person name="D'Amico-Willman K.M."/>
            <person name="Ouma W.Z."/>
            <person name="Meulia T."/>
            <person name="Sideli G.M."/>
            <person name="Gradziel T.M."/>
            <person name="Fresnedo-Ramirez J."/>
        </authorList>
    </citation>
    <scope>NUCLEOTIDE SEQUENCE [LARGE SCALE GENOMIC DNA]</scope>
    <source>
        <strain evidence="1">Clone GOH B32 T37-40</strain>
    </source>
</reference>
<sequence>MDDRGDPILPLTFAFLSLSFSNLEAHQEKDSTFPAILRSKNLQEQPSICYLLNFILVCLDWQPREAFKKMKW</sequence>
<dbReference type="AlphaFoldDB" id="A0AAD4YWE0"/>
<keyword evidence="2" id="KW-1185">Reference proteome</keyword>
<proteinExistence type="predicted"/>
<gene>
    <name evidence="1" type="ORF">L3X38_032225</name>
</gene>
<dbReference type="Proteomes" id="UP001054821">
    <property type="component" value="Chromosome 6"/>
</dbReference>
<evidence type="ECO:0000313" key="2">
    <source>
        <dbReference type="Proteomes" id="UP001054821"/>
    </source>
</evidence>
<comment type="caution">
    <text evidence="1">The sequence shown here is derived from an EMBL/GenBank/DDBJ whole genome shotgun (WGS) entry which is preliminary data.</text>
</comment>